<sequence>MNKKAISLMVRAVIAGAMISCAGLASATVYTQCPGDLNGDGDNIDAGEDSTVKCMHLSGGDGYIKMADDRPMYMFGFGNMTGVPDGQVMSEGVLSAEFPAPSIDLKEGQPFYLTLSNVGMVMRPDLFDPHTVHFHGFPNASSVFDGLPDTGIAINMGASLTYYYNVQDPGTYMYHCHVEATEHMQMGMLGNLYVHPKQDGTPIEYPAASGRIFDKFVYNDGDGSTGYDVEVPIQIGSFDSRFHDASEGVQPLPFAEMEDNYPMMNGRGYPDTVIQGSLPSVDSYLDPGIPFKPGRQTQRVSTHIEATQGEKILLRLSNLNVTRFYSLNTLGIPMQVVGMGAKQHISPDGKKLYYKTNSVTLGGGEAIDVLLDTADVAAGKYYLYTGNLNYLSNGDEDFGGMMTEIIVN</sequence>
<dbReference type="PANTHER" id="PTHR11709">
    <property type="entry name" value="MULTI-COPPER OXIDASE"/>
    <property type="match status" value="1"/>
</dbReference>
<dbReference type="InterPro" id="IPR008972">
    <property type="entry name" value="Cupredoxin"/>
</dbReference>
<evidence type="ECO:0000259" key="5">
    <source>
        <dbReference type="Pfam" id="PF00394"/>
    </source>
</evidence>
<dbReference type="PANTHER" id="PTHR11709:SF394">
    <property type="entry name" value="FI03373P-RELATED"/>
    <property type="match status" value="1"/>
</dbReference>
<evidence type="ECO:0000256" key="4">
    <source>
        <dbReference type="SAM" id="SignalP"/>
    </source>
</evidence>
<feature type="chain" id="PRO_5011542809" evidence="4">
    <location>
        <begin position="28"/>
        <end position="408"/>
    </location>
</feature>
<dbReference type="Gene3D" id="2.60.40.420">
    <property type="entry name" value="Cupredoxins - blue copper proteins"/>
    <property type="match status" value="1"/>
</dbReference>
<gene>
    <name evidence="7" type="ORF">SAMN03080615_01783</name>
</gene>
<dbReference type="InterPro" id="IPR001117">
    <property type="entry name" value="Cu-oxidase_2nd"/>
</dbReference>
<evidence type="ECO:0000313" key="8">
    <source>
        <dbReference type="Proteomes" id="UP000198749"/>
    </source>
</evidence>
<protein>
    <submittedName>
        <fullName evidence="7">Multicopper oxidase</fullName>
    </submittedName>
</protein>
<evidence type="ECO:0000256" key="3">
    <source>
        <dbReference type="ARBA" id="ARBA00023008"/>
    </source>
</evidence>
<organism evidence="7 8">
    <name type="scientific">Amphritea atlantica</name>
    <dbReference type="NCBI Taxonomy" id="355243"/>
    <lineage>
        <taxon>Bacteria</taxon>
        <taxon>Pseudomonadati</taxon>
        <taxon>Pseudomonadota</taxon>
        <taxon>Gammaproteobacteria</taxon>
        <taxon>Oceanospirillales</taxon>
        <taxon>Oceanospirillaceae</taxon>
        <taxon>Amphritea</taxon>
    </lineage>
</organism>
<dbReference type="Pfam" id="PF07732">
    <property type="entry name" value="Cu-oxidase_3"/>
    <property type="match status" value="1"/>
</dbReference>
<dbReference type="AlphaFoldDB" id="A0A1H9GN45"/>
<feature type="domain" description="Plastocyanin-like" evidence="5">
    <location>
        <begin position="278"/>
        <end position="390"/>
    </location>
</feature>
<evidence type="ECO:0000256" key="2">
    <source>
        <dbReference type="ARBA" id="ARBA00023002"/>
    </source>
</evidence>
<name>A0A1H9GN45_9GAMM</name>
<dbReference type="STRING" id="355243.SAMN03080615_01783"/>
<accession>A0A1H9GN45</accession>
<keyword evidence="2" id="KW-0560">Oxidoreductase</keyword>
<keyword evidence="1" id="KW-0479">Metal-binding</keyword>
<dbReference type="EMBL" id="FOGB01000004">
    <property type="protein sequence ID" value="SEQ51449.1"/>
    <property type="molecule type" value="Genomic_DNA"/>
</dbReference>
<keyword evidence="4" id="KW-0732">Signal</keyword>
<dbReference type="InterPro" id="IPR011707">
    <property type="entry name" value="Cu-oxidase-like_N"/>
</dbReference>
<reference evidence="8" key="1">
    <citation type="submission" date="2016-10" db="EMBL/GenBank/DDBJ databases">
        <authorList>
            <person name="Varghese N."/>
            <person name="Submissions S."/>
        </authorList>
    </citation>
    <scope>NUCLEOTIDE SEQUENCE [LARGE SCALE GENOMIC DNA]</scope>
    <source>
        <strain evidence="8">DSM 18887</strain>
    </source>
</reference>
<keyword evidence="3" id="KW-0186">Copper</keyword>
<keyword evidence="8" id="KW-1185">Reference proteome</keyword>
<dbReference type="GO" id="GO:0016491">
    <property type="term" value="F:oxidoreductase activity"/>
    <property type="evidence" value="ECO:0007669"/>
    <property type="project" value="UniProtKB-KW"/>
</dbReference>
<dbReference type="Pfam" id="PF00394">
    <property type="entry name" value="Cu-oxidase"/>
    <property type="match status" value="1"/>
</dbReference>
<dbReference type="SUPFAM" id="SSF49503">
    <property type="entry name" value="Cupredoxins"/>
    <property type="match status" value="2"/>
</dbReference>
<dbReference type="RefSeq" id="WP_091356787.1">
    <property type="nucleotide sequence ID" value="NZ_AP025284.1"/>
</dbReference>
<evidence type="ECO:0000313" key="7">
    <source>
        <dbReference type="EMBL" id="SEQ51449.1"/>
    </source>
</evidence>
<evidence type="ECO:0000256" key="1">
    <source>
        <dbReference type="ARBA" id="ARBA00022723"/>
    </source>
</evidence>
<dbReference type="InterPro" id="IPR045087">
    <property type="entry name" value="Cu-oxidase_fam"/>
</dbReference>
<dbReference type="Proteomes" id="UP000198749">
    <property type="component" value="Unassembled WGS sequence"/>
</dbReference>
<proteinExistence type="predicted"/>
<evidence type="ECO:0000259" key="6">
    <source>
        <dbReference type="Pfam" id="PF07732"/>
    </source>
</evidence>
<feature type="domain" description="Plastocyanin-like" evidence="6">
    <location>
        <begin position="95"/>
        <end position="198"/>
    </location>
</feature>
<dbReference type="GO" id="GO:0005507">
    <property type="term" value="F:copper ion binding"/>
    <property type="evidence" value="ECO:0007669"/>
    <property type="project" value="InterPro"/>
</dbReference>
<feature type="signal peptide" evidence="4">
    <location>
        <begin position="1"/>
        <end position="27"/>
    </location>
</feature>
<dbReference type="OrthoDB" id="9757546at2"/>